<dbReference type="Gene3D" id="2.60.120.10">
    <property type="entry name" value="Jelly Rolls"/>
    <property type="match status" value="1"/>
</dbReference>
<dbReference type="EMBL" id="JAJMLW010000001">
    <property type="protein sequence ID" value="MCI2241322.1"/>
    <property type="molecule type" value="Genomic_DNA"/>
</dbReference>
<proteinExistence type="predicted"/>
<organism evidence="1 2">
    <name type="scientific">Adlercreutzia faecimuris</name>
    <dbReference type="NCBI Taxonomy" id="2897341"/>
    <lineage>
        <taxon>Bacteria</taxon>
        <taxon>Bacillati</taxon>
        <taxon>Actinomycetota</taxon>
        <taxon>Coriobacteriia</taxon>
        <taxon>Eggerthellales</taxon>
        <taxon>Eggerthellaceae</taxon>
        <taxon>Adlercreutzia</taxon>
    </lineage>
</organism>
<accession>A0ABS9WFR2</accession>
<dbReference type="InterPro" id="IPR014710">
    <property type="entry name" value="RmlC-like_jellyroll"/>
</dbReference>
<evidence type="ECO:0000313" key="2">
    <source>
        <dbReference type="Proteomes" id="UP001430755"/>
    </source>
</evidence>
<sequence length="220" mass="24183">MVFCSDNAFCASLPAGERARLCEGCRKRLVKAGSIDLSDRMAEENAIVLDGALLAVARTGEGASRAPSPTMSSLCLPGRFLSQEVIFHLRGDVPASSVTMEYLTDCCVASFSPAFIGRLYDESRLFAQRLHESDIQLLFDHATYIGSLRAEGAFAKTALLVQQLAQQRLFVPNNSLALLLACDRTTVSRAMARIRRELPDLWAAFEASRHRSIEMLRPEA</sequence>
<reference evidence="1" key="1">
    <citation type="submission" date="2021-11" db="EMBL/GenBank/DDBJ databases">
        <title>A Novel Adlercreutzia Species, isolated from a Allomyrina dichotoma larva feces.</title>
        <authorList>
            <person name="Suh M.K."/>
        </authorList>
    </citation>
    <scope>NUCLEOTIDE SEQUENCE</scope>
    <source>
        <strain evidence="1">JBNU-10</strain>
    </source>
</reference>
<comment type="caution">
    <text evidence="1">The sequence shown here is derived from an EMBL/GenBank/DDBJ whole genome shotgun (WGS) entry which is preliminary data.</text>
</comment>
<name>A0ABS9WFR2_9ACTN</name>
<evidence type="ECO:0000313" key="1">
    <source>
        <dbReference type="EMBL" id="MCI2241322.1"/>
    </source>
</evidence>
<evidence type="ECO:0008006" key="3">
    <source>
        <dbReference type="Google" id="ProtNLM"/>
    </source>
</evidence>
<dbReference type="RefSeq" id="WP_242163374.1">
    <property type="nucleotide sequence ID" value="NZ_JAJMLW010000001.1"/>
</dbReference>
<keyword evidence="2" id="KW-1185">Reference proteome</keyword>
<gene>
    <name evidence="1" type="ORF">LPT13_03000</name>
</gene>
<dbReference type="Proteomes" id="UP001430755">
    <property type="component" value="Unassembled WGS sequence"/>
</dbReference>
<protein>
    <recommendedName>
        <fullName evidence="3">Crp/Fnr family transcriptional regulator</fullName>
    </recommendedName>
</protein>